<dbReference type="EMBL" id="BSDX01000001">
    <property type="protein sequence ID" value="GLI52815.1"/>
    <property type="molecule type" value="Genomic_DNA"/>
</dbReference>
<dbReference type="Pfam" id="PF13231">
    <property type="entry name" value="PMT_2"/>
    <property type="match status" value="1"/>
</dbReference>
<feature type="transmembrane region" description="Helical" evidence="8">
    <location>
        <begin position="362"/>
        <end position="383"/>
    </location>
</feature>
<dbReference type="PANTHER" id="PTHR33908:SF3">
    <property type="entry name" value="UNDECAPRENYL PHOSPHATE-ALPHA-4-AMINO-4-DEOXY-L-ARABINOSE ARABINOSYL TRANSFERASE"/>
    <property type="match status" value="1"/>
</dbReference>
<evidence type="ECO:0000256" key="6">
    <source>
        <dbReference type="ARBA" id="ARBA00022989"/>
    </source>
</evidence>
<protein>
    <submittedName>
        <fullName evidence="10">Dolichyl-phosphate-mannose--protein mannosyltransferase</fullName>
    </submittedName>
</protein>
<feature type="transmembrane region" description="Helical" evidence="8">
    <location>
        <begin position="279"/>
        <end position="298"/>
    </location>
</feature>
<comment type="subcellular location">
    <subcellularLocation>
        <location evidence="1">Cell membrane</location>
        <topology evidence="1">Multi-pass membrane protein</topology>
    </subcellularLocation>
</comment>
<feature type="transmembrane region" description="Helical" evidence="8">
    <location>
        <begin position="154"/>
        <end position="186"/>
    </location>
</feature>
<organism evidence="10 11">
    <name type="scientific">Thermodesulfovibrio yellowstonii</name>
    <dbReference type="NCBI Taxonomy" id="28262"/>
    <lineage>
        <taxon>Bacteria</taxon>
        <taxon>Pseudomonadati</taxon>
        <taxon>Nitrospirota</taxon>
        <taxon>Thermodesulfovibrionia</taxon>
        <taxon>Thermodesulfovibrionales</taxon>
        <taxon>Thermodesulfovibrionaceae</taxon>
        <taxon>Thermodesulfovibrio</taxon>
    </lineage>
</organism>
<evidence type="ECO:0000256" key="1">
    <source>
        <dbReference type="ARBA" id="ARBA00004651"/>
    </source>
</evidence>
<accession>A0A9W6GF22</accession>
<keyword evidence="2" id="KW-1003">Cell membrane</keyword>
<feature type="domain" description="Glycosyltransferase RgtA/B/C/D-like" evidence="9">
    <location>
        <begin position="56"/>
        <end position="210"/>
    </location>
</feature>
<gene>
    <name evidence="10" type="ORF">TISLANDTSLP1_05080</name>
</gene>
<dbReference type="AlphaFoldDB" id="A0A9W6GF22"/>
<evidence type="ECO:0000256" key="3">
    <source>
        <dbReference type="ARBA" id="ARBA00022676"/>
    </source>
</evidence>
<reference evidence="10" key="1">
    <citation type="submission" date="2022-12" db="EMBL/GenBank/DDBJ databases">
        <title>Reference genome sequencing for broad-spectrum identification of bacterial and archaeal isolates by mass spectrometry.</title>
        <authorList>
            <person name="Sekiguchi Y."/>
            <person name="Tourlousse D.M."/>
        </authorList>
    </citation>
    <scope>NUCLEOTIDE SEQUENCE</scope>
    <source>
        <strain evidence="10">TSL-P1</strain>
    </source>
</reference>
<comment type="caution">
    <text evidence="10">The sequence shown here is derived from an EMBL/GenBank/DDBJ whole genome shotgun (WGS) entry which is preliminary data.</text>
</comment>
<dbReference type="GO" id="GO:0010041">
    <property type="term" value="P:response to iron(III) ion"/>
    <property type="evidence" value="ECO:0007669"/>
    <property type="project" value="TreeGrafter"/>
</dbReference>
<feature type="transmembrane region" description="Helical" evidence="8">
    <location>
        <begin position="249"/>
        <end position="267"/>
    </location>
</feature>
<evidence type="ECO:0000256" key="5">
    <source>
        <dbReference type="ARBA" id="ARBA00022692"/>
    </source>
</evidence>
<dbReference type="GO" id="GO:0009103">
    <property type="term" value="P:lipopolysaccharide biosynthetic process"/>
    <property type="evidence" value="ECO:0007669"/>
    <property type="project" value="UniProtKB-ARBA"/>
</dbReference>
<name>A0A9W6GF22_9BACT</name>
<evidence type="ECO:0000256" key="2">
    <source>
        <dbReference type="ARBA" id="ARBA00022475"/>
    </source>
</evidence>
<sequence length="505" mass="58474">MIRNLIILIALFIALFRLGSVTLFDVDEAVFAEATKEMLQSGNWITPTYNDEPRYDKPILFYWLMSLSYKIFGINEFSARFPSALAGFILCLSIFIFLNILNRKREAIYVVLCFAFSLYYLVYTHAAVTDMVLTLFISASLFSFYLAIYKNQKYIYGFYIFSALAFLTKGLIGIVFPFSIAGIYMIFIEGLDGIKRIFNFKAFIAFLFIGLPWYVAEIVINGQDFIQQFFIKHHFMRYTGVVSGHKGEFYYFVPVLIIGLFPWISFLPQGLKDIRKDNLKIFSLIWFLFIFIFFSFSTTKLPNYILPAIPAASIIISHGMVEFKQKYSSVPLIIAGFLSASFIGIFLIGINKIKLYLPNFDITWMYAIIIVMALFAVVSFYSLLKRKNMILPIACLTFGFLMIISLKIIPYVNKTLQESLYRCSLYVKENLKDRAVFTYKINKPSIVFYSDRKIYKIDSEEELLNRIQKNDKIVIITSVKDLSFLKDKGLKALWEEDGYAVMEKS</sequence>
<feature type="transmembrane region" description="Helical" evidence="8">
    <location>
        <begin position="131"/>
        <end position="148"/>
    </location>
</feature>
<dbReference type="GO" id="GO:0016763">
    <property type="term" value="F:pentosyltransferase activity"/>
    <property type="evidence" value="ECO:0007669"/>
    <property type="project" value="TreeGrafter"/>
</dbReference>
<dbReference type="InterPro" id="IPR038731">
    <property type="entry name" value="RgtA/B/C-like"/>
</dbReference>
<keyword evidence="6 8" id="KW-1133">Transmembrane helix</keyword>
<feature type="transmembrane region" description="Helical" evidence="8">
    <location>
        <begin position="107"/>
        <end position="124"/>
    </location>
</feature>
<dbReference type="PANTHER" id="PTHR33908">
    <property type="entry name" value="MANNOSYLTRANSFERASE YKCB-RELATED"/>
    <property type="match status" value="1"/>
</dbReference>
<keyword evidence="3 10" id="KW-0328">Glycosyltransferase</keyword>
<feature type="transmembrane region" description="Helical" evidence="8">
    <location>
        <begin position="198"/>
        <end position="215"/>
    </location>
</feature>
<evidence type="ECO:0000256" key="8">
    <source>
        <dbReference type="SAM" id="Phobius"/>
    </source>
</evidence>
<keyword evidence="4" id="KW-0808">Transferase</keyword>
<dbReference type="Proteomes" id="UP001144297">
    <property type="component" value="Unassembled WGS sequence"/>
</dbReference>
<evidence type="ECO:0000259" key="9">
    <source>
        <dbReference type="Pfam" id="PF13231"/>
    </source>
</evidence>
<evidence type="ECO:0000256" key="4">
    <source>
        <dbReference type="ARBA" id="ARBA00022679"/>
    </source>
</evidence>
<evidence type="ECO:0000256" key="7">
    <source>
        <dbReference type="ARBA" id="ARBA00023136"/>
    </source>
</evidence>
<dbReference type="GO" id="GO:0005886">
    <property type="term" value="C:plasma membrane"/>
    <property type="evidence" value="ECO:0007669"/>
    <property type="project" value="UniProtKB-SubCell"/>
</dbReference>
<keyword evidence="11" id="KW-1185">Reference proteome</keyword>
<keyword evidence="5 8" id="KW-0812">Transmembrane</keyword>
<feature type="transmembrane region" description="Helical" evidence="8">
    <location>
        <begin position="330"/>
        <end position="350"/>
    </location>
</feature>
<feature type="transmembrane region" description="Helical" evidence="8">
    <location>
        <begin position="84"/>
        <end position="101"/>
    </location>
</feature>
<proteinExistence type="predicted"/>
<dbReference type="InterPro" id="IPR050297">
    <property type="entry name" value="LipidA_mod_glycosyltrf_83"/>
</dbReference>
<feature type="transmembrane region" description="Helical" evidence="8">
    <location>
        <begin position="390"/>
        <end position="412"/>
    </location>
</feature>
<evidence type="ECO:0000313" key="11">
    <source>
        <dbReference type="Proteomes" id="UP001144297"/>
    </source>
</evidence>
<evidence type="ECO:0000313" key="10">
    <source>
        <dbReference type="EMBL" id="GLI52815.1"/>
    </source>
</evidence>
<keyword evidence="7 8" id="KW-0472">Membrane</keyword>